<keyword evidence="4" id="KW-0336">GPI-anchor</keyword>
<dbReference type="InterPro" id="IPR019609">
    <property type="entry name" value="Variant_surf_glycoprt_trypan_C"/>
</dbReference>
<comment type="function">
    <text evidence="1">VSG forms a coat on the surface of the parasite. The trypanosome evades the immune response of the host by expressing a series of antigenically distinct VSGs from an estimated 1000 VSG genes.</text>
</comment>
<keyword evidence="7" id="KW-0325">Glycoprotein</keyword>
<dbReference type="AlphaFoldDB" id="A0A1V0G0B3"/>
<organism evidence="13">
    <name type="scientific">Trypanosoma brucei</name>
    <dbReference type="NCBI Taxonomy" id="5691"/>
    <lineage>
        <taxon>Eukaryota</taxon>
        <taxon>Discoba</taxon>
        <taxon>Euglenozoa</taxon>
        <taxon>Kinetoplastea</taxon>
        <taxon>Metakinetoplastina</taxon>
        <taxon>Trypanosomatida</taxon>
        <taxon>Trypanosomatidae</taxon>
        <taxon>Trypanosoma</taxon>
    </lineage>
</organism>
<comment type="subcellular location">
    <subcellularLocation>
        <location evidence="2">Cell membrane</location>
        <topology evidence="2">Lipid-anchor</topology>
        <topology evidence="2">GPI-anchor</topology>
    </subcellularLocation>
</comment>
<evidence type="ECO:0000256" key="2">
    <source>
        <dbReference type="ARBA" id="ARBA00004609"/>
    </source>
</evidence>
<dbReference type="VEuPathDB" id="TriTrypDB:Tb10.v4.0139"/>
<proteinExistence type="predicted"/>
<name>A0A1V0G0B3_9TRYP</name>
<evidence type="ECO:0000256" key="3">
    <source>
        <dbReference type="ARBA" id="ARBA00022475"/>
    </source>
</evidence>
<feature type="compositionally biased region" description="Low complexity" evidence="9">
    <location>
        <begin position="436"/>
        <end position="445"/>
    </location>
</feature>
<evidence type="ECO:0000259" key="12">
    <source>
        <dbReference type="Pfam" id="PF13206"/>
    </source>
</evidence>
<keyword evidence="6" id="KW-0472">Membrane</keyword>
<feature type="signal peptide" evidence="10">
    <location>
        <begin position="1"/>
        <end position="26"/>
    </location>
</feature>
<dbReference type="GO" id="GO:0098552">
    <property type="term" value="C:side of membrane"/>
    <property type="evidence" value="ECO:0007669"/>
    <property type="project" value="UniProtKB-KW"/>
</dbReference>
<evidence type="ECO:0000256" key="9">
    <source>
        <dbReference type="SAM" id="MobiDB-lite"/>
    </source>
</evidence>
<dbReference type="VEuPathDB" id="TriTrypDB:Tb427_000220500"/>
<evidence type="ECO:0000256" key="10">
    <source>
        <dbReference type="SAM" id="SignalP"/>
    </source>
</evidence>
<feature type="region of interest" description="Disordered" evidence="9">
    <location>
        <begin position="420"/>
        <end position="470"/>
    </location>
</feature>
<evidence type="ECO:0000259" key="11">
    <source>
        <dbReference type="Pfam" id="PF10659"/>
    </source>
</evidence>
<evidence type="ECO:0000256" key="5">
    <source>
        <dbReference type="ARBA" id="ARBA00022729"/>
    </source>
</evidence>
<keyword evidence="3" id="KW-1003">Cell membrane</keyword>
<feature type="domain" description="Trypanosome variant surface glycoprotein B-type N-terminal" evidence="12">
    <location>
        <begin position="25"/>
        <end position="361"/>
    </location>
</feature>
<evidence type="ECO:0000313" key="13">
    <source>
        <dbReference type="EMBL" id="ARB51396.1"/>
    </source>
</evidence>
<feature type="domain" description="Trypanosome variant surface glycoprotein C-terminal" evidence="11">
    <location>
        <begin position="400"/>
        <end position="503"/>
    </location>
</feature>
<keyword evidence="8" id="KW-0449">Lipoprotein</keyword>
<evidence type="ECO:0000256" key="4">
    <source>
        <dbReference type="ARBA" id="ARBA00022622"/>
    </source>
</evidence>
<dbReference type="InterPro" id="IPR025932">
    <property type="entry name" value="Trypano_VSG_B_N_dom"/>
</dbReference>
<evidence type="ECO:0000256" key="6">
    <source>
        <dbReference type="ARBA" id="ARBA00023136"/>
    </source>
</evidence>
<dbReference type="GO" id="GO:0005886">
    <property type="term" value="C:plasma membrane"/>
    <property type="evidence" value="ECO:0007669"/>
    <property type="project" value="UniProtKB-SubCell"/>
</dbReference>
<accession>A0A1V0G0B3</accession>
<evidence type="ECO:0000256" key="1">
    <source>
        <dbReference type="ARBA" id="ARBA00002523"/>
    </source>
</evidence>
<dbReference type="VEuPathDB" id="TriTrypDB:Tb1125.Tb11.1490"/>
<sequence length="504" mass="53540">MAPKLAICAAHVITLMAFYELRSVSGAAGSDGDNTLEFNALCRLLRAAQAGLQEPQENLPKTIEDSFKSISMAAKSAYENATQMEQELKALETDAKKWPKHLPTTPAGLLARDNINATYELARKLKDAAQHSLSKRKTAIVDANKLLASAVVGTETLPIGYDDSGTFLPGADNSPVFGRTASKTKNCGGTGAGDGNNGENTGVTLVNDIICLCSITASGNKKLCGNVAGDIDSGAISYNNPNSNFKTAFTNVMAMCPKRTSKTTANELALYLAAFDNLIGRQHSRSTALGNAGQYILGYADSHSTGCTGAASQTCVNYMHQLKPTGGTGIPWRTKILNAIKKAEEEAAGASKVAQAEAALDHINATIWQTYDSAFVIPLRAEKQGEETPALLDPKKADECKQHKPKKTCEEKNCEWKAKDGKSETEGECKPKEAGTENTATTGTGEKTKEGAASEGKKCSEKKSEGECKDGCKWEGKECKDSSILLNKQFAISVVSAAFVALLF</sequence>
<protein>
    <submittedName>
        <fullName evidence="13">Variant surface glycoprotein</fullName>
    </submittedName>
</protein>
<reference evidence="13" key="1">
    <citation type="submission" date="2016-12" db="EMBL/GenBank/DDBJ databases">
        <title>Trypanosoma brucei Minichromosomal Variant Surface Glycoprotein (VSG) Repertoire.</title>
        <authorList>
            <person name="Cross G.A."/>
            <person name="Mugnier M.R."/>
        </authorList>
    </citation>
    <scope>NUCLEOTIDE SEQUENCE</scope>
    <source>
        <strain evidence="13">Tb927.100.10</strain>
    </source>
</reference>
<dbReference type="Pfam" id="PF10659">
    <property type="entry name" value="Trypan_glycop_C"/>
    <property type="match status" value="1"/>
</dbReference>
<feature type="chain" id="PRO_5013092562" evidence="10">
    <location>
        <begin position="27"/>
        <end position="504"/>
    </location>
</feature>
<keyword evidence="5 10" id="KW-0732">Signal</keyword>
<dbReference type="EMBL" id="KY404788">
    <property type="protein sequence ID" value="ARB51396.1"/>
    <property type="molecule type" value="Genomic_DNA"/>
</dbReference>
<evidence type="ECO:0000256" key="7">
    <source>
        <dbReference type="ARBA" id="ARBA00023180"/>
    </source>
</evidence>
<dbReference type="Pfam" id="PF13206">
    <property type="entry name" value="VSG_B"/>
    <property type="match status" value="1"/>
</dbReference>
<evidence type="ECO:0000256" key="8">
    <source>
        <dbReference type="ARBA" id="ARBA00023288"/>
    </source>
</evidence>
<feature type="compositionally biased region" description="Basic and acidic residues" evidence="9">
    <location>
        <begin position="420"/>
        <end position="435"/>
    </location>
</feature>
<feature type="compositionally biased region" description="Basic and acidic residues" evidence="9">
    <location>
        <begin position="446"/>
        <end position="470"/>
    </location>
</feature>